<keyword evidence="1 3" id="KW-0853">WD repeat</keyword>
<dbReference type="OMA" id="YKQRYVG"/>
<evidence type="ECO:0000256" key="3">
    <source>
        <dbReference type="PROSITE-ProRule" id="PRU00221"/>
    </source>
</evidence>
<dbReference type="Pfam" id="PF00400">
    <property type="entry name" value="WD40"/>
    <property type="match status" value="3"/>
</dbReference>
<dbReference type="PANTHER" id="PTHR15574:SF40">
    <property type="entry name" value="WD AND TETRATRICOPEPTIDE REPEATS PROTEIN 1"/>
    <property type="match status" value="1"/>
</dbReference>
<dbReference type="SUPFAM" id="SSF50978">
    <property type="entry name" value="WD40 repeat-like"/>
    <property type="match status" value="1"/>
</dbReference>
<evidence type="ECO:0000256" key="1">
    <source>
        <dbReference type="ARBA" id="ARBA00022574"/>
    </source>
</evidence>
<comment type="caution">
    <text evidence="5">The sequence shown here is derived from an EMBL/GenBank/DDBJ whole genome shotgun (WGS) entry which is preliminary data.</text>
</comment>
<gene>
    <name evidence="5" type="ORF">FVE85_3705</name>
</gene>
<dbReference type="GO" id="GO:0045717">
    <property type="term" value="P:negative regulation of fatty acid biosynthetic process"/>
    <property type="evidence" value="ECO:0007669"/>
    <property type="project" value="TreeGrafter"/>
</dbReference>
<dbReference type="AlphaFoldDB" id="A0A5J4YPC7"/>
<dbReference type="PANTHER" id="PTHR15574">
    <property type="entry name" value="WD REPEAT DOMAIN-CONTAINING FAMILY"/>
    <property type="match status" value="1"/>
</dbReference>
<dbReference type="OrthoDB" id="4508at2759"/>
<feature type="region of interest" description="Disordered" evidence="4">
    <location>
        <begin position="302"/>
        <end position="341"/>
    </location>
</feature>
<dbReference type="InterPro" id="IPR045151">
    <property type="entry name" value="DCAF8"/>
</dbReference>
<dbReference type="GO" id="GO:0005737">
    <property type="term" value="C:cytoplasm"/>
    <property type="evidence" value="ECO:0007669"/>
    <property type="project" value="TreeGrafter"/>
</dbReference>
<protein>
    <submittedName>
        <fullName evidence="5">WD and tetratricopeptide repeats protein 1</fullName>
    </submittedName>
</protein>
<dbReference type="PROSITE" id="PS50082">
    <property type="entry name" value="WD_REPEATS_2"/>
    <property type="match status" value="2"/>
</dbReference>
<organism evidence="5 6">
    <name type="scientific">Porphyridium purpureum</name>
    <name type="common">Red alga</name>
    <name type="synonym">Porphyridium cruentum</name>
    <dbReference type="NCBI Taxonomy" id="35688"/>
    <lineage>
        <taxon>Eukaryota</taxon>
        <taxon>Rhodophyta</taxon>
        <taxon>Bangiophyceae</taxon>
        <taxon>Porphyridiales</taxon>
        <taxon>Porphyridiaceae</taxon>
        <taxon>Porphyridium</taxon>
    </lineage>
</organism>
<evidence type="ECO:0000313" key="6">
    <source>
        <dbReference type="Proteomes" id="UP000324585"/>
    </source>
</evidence>
<dbReference type="Gene3D" id="2.130.10.10">
    <property type="entry name" value="YVTN repeat-like/Quinoprotein amine dehydrogenase"/>
    <property type="match status" value="2"/>
</dbReference>
<proteinExistence type="predicted"/>
<reference evidence="6" key="1">
    <citation type="journal article" date="2019" name="Nat. Commun.">
        <title>Expansion of phycobilisome linker gene families in mesophilic red algae.</title>
        <authorList>
            <person name="Lee J."/>
            <person name="Kim D."/>
            <person name="Bhattacharya D."/>
            <person name="Yoon H.S."/>
        </authorList>
    </citation>
    <scope>NUCLEOTIDE SEQUENCE [LARGE SCALE GENOMIC DNA]</scope>
    <source>
        <strain evidence="6">CCMP 1328</strain>
    </source>
</reference>
<dbReference type="InterPro" id="IPR036322">
    <property type="entry name" value="WD40_repeat_dom_sf"/>
</dbReference>
<name>A0A5J4YPC7_PORPP</name>
<dbReference type="EMBL" id="VRMN01000010">
    <property type="protein sequence ID" value="KAA8492267.1"/>
    <property type="molecule type" value="Genomic_DNA"/>
</dbReference>
<evidence type="ECO:0000256" key="4">
    <source>
        <dbReference type="SAM" id="MobiDB-lite"/>
    </source>
</evidence>
<keyword evidence="6" id="KW-1185">Reference proteome</keyword>
<feature type="repeat" description="WD" evidence="3">
    <location>
        <begin position="46"/>
        <end position="78"/>
    </location>
</feature>
<evidence type="ECO:0000313" key="5">
    <source>
        <dbReference type="EMBL" id="KAA8492267.1"/>
    </source>
</evidence>
<dbReference type="PROSITE" id="PS50294">
    <property type="entry name" value="WD_REPEATS_REGION"/>
    <property type="match status" value="1"/>
</dbReference>
<feature type="repeat" description="WD" evidence="3">
    <location>
        <begin position="610"/>
        <end position="641"/>
    </location>
</feature>
<evidence type="ECO:0000256" key="2">
    <source>
        <dbReference type="ARBA" id="ARBA00022737"/>
    </source>
</evidence>
<accession>A0A5J4YPC7</accession>
<dbReference type="InterPro" id="IPR001680">
    <property type="entry name" value="WD40_rpt"/>
</dbReference>
<sequence>MSCTNLVVALEERRRWGRHGQSGVETGGRILGHPALGARFDMERKLDAHDGCVNRLSWSECGTFLLSGSDDLTLCIWNPSLPVDARLAKEKAGDPAALVHRVSTAHVANIFGVRFLPCTNSQVLVSGGMDANVCVTDIRAPEAPRVFAVHKNRVKTVEVEPLNPHLVFSAGEDGRLFQIDLRKGSLREPLGADILLESGSARVAFKCAAINPVRVNEILVASSDEYLRLYDRRMMDNTNGHENRTMQQMVHTTFAPKHMQLSRYFYDEPFVTHAAFSADGRQIVANYSNDYVYTFDNTGTSTDAASNRAKRPVRTGGKSAHSIRRASTSRTRTALERGHEHAKHARWARAAEVLGPATTTCHIGSAQGEVLECCVLSAQALALRAYALRERKWYGDVRLGLADVQNVLDWCASASSCSCTPPPWLPKMQAIMSWLKLELVVELCFGYSDSSRLPRRSSQWKELQQRLASGLACFLPDVQLSVDKLGLDETDLCGLNPFWQNVCAAIPDSMKRTAERIRAQAPSKTEPDSLDATVPANNDRNSLKELWKLLGDLKQVGYRSRFTGATNFATDIKEASFLGEHGELVLAGSDDGRLYVWDNCSNPSRLLCALQADSDVLNCVQAHPSQTLVATSGIEDTIRLWTPCAEAPQSRTELDEIVDEHFSESAEFEMDSFGIPLPMFVLQRLAASMDTSMHDVAS</sequence>
<dbReference type="Proteomes" id="UP000324585">
    <property type="component" value="Unassembled WGS sequence"/>
</dbReference>
<dbReference type="GO" id="GO:0080008">
    <property type="term" value="C:Cul4-RING E3 ubiquitin ligase complex"/>
    <property type="evidence" value="ECO:0007669"/>
    <property type="project" value="TreeGrafter"/>
</dbReference>
<keyword evidence="2" id="KW-0677">Repeat</keyword>
<dbReference type="SMART" id="SM00320">
    <property type="entry name" value="WD40"/>
    <property type="match status" value="7"/>
</dbReference>
<dbReference type="InterPro" id="IPR015943">
    <property type="entry name" value="WD40/YVTN_repeat-like_dom_sf"/>
</dbReference>